<dbReference type="RefSeq" id="WP_072784730.1">
    <property type="nucleotide sequence ID" value="NZ_CP045292.1"/>
</dbReference>
<organism evidence="2 3">
    <name type="scientific">Flavobacterium haoranii</name>
    <dbReference type="NCBI Taxonomy" id="683124"/>
    <lineage>
        <taxon>Bacteria</taxon>
        <taxon>Pseudomonadati</taxon>
        <taxon>Bacteroidota</taxon>
        <taxon>Flavobacteriia</taxon>
        <taxon>Flavobacteriales</taxon>
        <taxon>Flavobacteriaceae</taxon>
        <taxon>Flavobacterium</taxon>
    </lineage>
</organism>
<dbReference type="OrthoDB" id="6307329at2"/>
<name>A0A1M6JSG3_9FLAO</name>
<accession>A0A1M6JSG3</accession>
<dbReference type="InterPro" id="IPR001173">
    <property type="entry name" value="Glyco_trans_2-like"/>
</dbReference>
<dbReference type="Proteomes" id="UP000184232">
    <property type="component" value="Unassembled WGS sequence"/>
</dbReference>
<dbReference type="SUPFAM" id="SSF53448">
    <property type="entry name" value="Nucleotide-diphospho-sugar transferases"/>
    <property type="match status" value="1"/>
</dbReference>
<evidence type="ECO:0000313" key="3">
    <source>
        <dbReference type="Proteomes" id="UP000184232"/>
    </source>
</evidence>
<dbReference type="GO" id="GO:0016758">
    <property type="term" value="F:hexosyltransferase activity"/>
    <property type="evidence" value="ECO:0007669"/>
    <property type="project" value="UniProtKB-ARBA"/>
</dbReference>
<evidence type="ECO:0000313" key="2">
    <source>
        <dbReference type="EMBL" id="SHJ49631.1"/>
    </source>
</evidence>
<dbReference type="CDD" id="cd00761">
    <property type="entry name" value="Glyco_tranf_GTA_type"/>
    <property type="match status" value="1"/>
</dbReference>
<dbReference type="STRING" id="683124.SAMN05444337_2079"/>
<proteinExistence type="predicted"/>
<dbReference type="PANTHER" id="PTHR22916">
    <property type="entry name" value="GLYCOSYLTRANSFERASE"/>
    <property type="match status" value="1"/>
</dbReference>
<dbReference type="Pfam" id="PF00535">
    <property type="entry name" value="Glycos_transf_2"/>
    <property type="match status" value="1"/>
</dbReference>
<keyword evidence="2" id="KW-0808">Transferase</keyword>
<reference evidence="2 3" key="1">
    <citation type="submission" date="2016-11" db="EMBL/GenBank/DDBJ databases">
        <authorList>
            <person name="Jaros S."/>
            <person name="Januszkiewicz K."/>
            <person name="Wedrychowicz H."/>
        </authorList>
    </citation>
    <scope>NUCLEOTIDE SEQUENCE [LARGE SCALE GENOMIC DNA]</scope>
    <source>
        <strain evidence="2 3">DSM 22807</strain>
    </source>
</reference>
<feature type="domain" description="Glycosyltransferase 2-like" evidence="1">
    <location>
        <begin position="5"/>
        <end position="128"/>
    </location>
</feature>
<dbReference type="PANTHER" id="PTHR22916:SF3">
    <property type="entry name" value="UDP-GLCNAC:BETAGAL BETA-1,3-N-ACETYLGLUCOSAMINYLTRANSFERASE-LIKE PROTEIN 1"/>
    <property type="match status" value="1"/>
</dbReference>
<gene>
    <name evidence="2" type="ORF">SAMN05444337_2079</name>
</gene>
<dbReference type="AlphaFoldDB" id="A0A1M6JSG3"/>
<dbReference type="EMBL" id="FQZH01000004">
    <property type="protein sequence ID" value="SHJ49631.1"/>
    <property type="molecule type" value="Genomic_DNA"/>
</dbReference>
<dbReference type="InterPro" id="IPR029044">
    <property type="entry name" value="Nucleotide-diphossugar_trans"/>
</dbReference>
<protein>
    <submittedName>
        <fullName evidence="2">Glycosyl transferase family 2</fullName>
    </submittedName>
</protein>
<sequence length="310" mass="35611">MPKISIVIPLYNKGSIVRKTLESVINQTFSDFEIIIANDGSTDDSVAIVESFKDKRILLFHQENKGAAAARNFGIEKASGELIAFLDADDIWKNNHLEEIFQLYNDFPCCGMYCSRYAMKISNNKIIPIDYLPELKNDFRGVIPDYFRASLHYRVGLTSAVSIPKSILEKYNFNTEVSSGQDTELFTKIAIHFPVAITDKVTMQYDFSTNNHLSKTPITKKKLFDFSQFAKFESKNPSLKSFLDLYRIEYALNFRVLGAIKKSNAYLKDVTTEIPFKTRLLLKLPPFILRSLLKLKHWLRSKGIDFTVYH</sequence>
<evidence type="ECO:0000259" key="1">
    <source>
        <dbReference type="Pfam" id="PF00535"/>
    </source>
</evidence>
<dbReference type="Gene3D" id="3.90.550.10">
    <property type="entry name" value="Spore Coat Polysaccharide Biosynthesis Protein SpsA, Chain A"/>
    <property type="match status" value="1"/>
</dbReference>
<keyword evidence="3" id="KW-1185">Reference proteome</keyword>